<gene>
    <name evidence="7" type="ORF">IWA51_05830</name>
</gene>
<dbReference type="SUPFAM" id="SSF64167">
    <property type="entry name" value="SurE-like"/>
    <property type="match status" value="1"/>
</dbReference>
<evidence type="ECO:0000313" key="7">
    <source>
        <dbReference type="EMBL" id="QQA02094.1"/>
    </source>
</evidence>
<dbReference type="GO" id="GO:0008253">
    <property type="term" value="F:5'-nucleotidase activity"/>
    <property type="evidence" value="ECO:0007669"/>
    <property type="project" value="UniProtKB-EC"/>
</dbReference>
<evidence type="ECO:0000313" key="8">
    <source>
        <dbReference type="Proteomes" id="UP000595224"/>
    </source>
</evidence>
<organism evidence="7 8">
    <name type="scientific">Treponema peruense</name>
    <dbReference type="NCBI Taxonomy" id="2787628"/>
    <lineage>
        <taxon>Bacteria</taxon>
        <taxon>Pseudomonadati</taxon>
        <taxon>Spirochaetota</taxon>
        <taxon>Spirochaetia</taxon>
        <taxon>Spirochaetales</taxon>
        <taxon>Treponemataceae</taxon>
        <taxon>Treponema</taxon>
    </lineage>
</organism>
<feature type="domain" description="Survival protein SurE-like phosphatase/nucleotidase" evidence="6">
    <location>
        <begin position="3"/>
        <end position="204"/>
    </location>
</feature>
<evidence type="ECO:0000256" key="5">
    <source>
        <dbReference type="ARBA" id="ARBA00022801"/>
    </source>
</evidence>
<protein>
    <recommendedName>
        <fullName evidence="3">5'-nucleotidase</fullName>
        <ecNumber evidence="3">3.1.3.5</ecNumber>
    </recommendedName>
</protein>
<dbReference type="AlphaFoldDB" id="A0A7T3V6F0"/>
<reference evidence="7 8" key="1">
    <citation type="submission" date="2020-11" db="EMBL/GenBank/DDBJ databases">
        <title>Treponema Peruensis nv. sp., first commensal Treponema isolated from human feces.</title>
        <authorList>
            <person name="Belkhou C."/>
            <person name="Raes J."/>
        </authorList>
    </citation>
    <scope>NUCLEOTIDE SEQUENCE [LARGE SCALE GENOMIC DNA]</scope>
    <source>
        <strain evidence="7 8">RCC2812</strain>
    </source>
</reference>
<dbReference type="PANTHER" id="PTHR30457:SF0">
    <property type="entry name" value="PHOSPHATASE, PUTATIVE (AFU_ORTHOLOGUE AFUA_4G01070)-RELATED"/>
    <property type="match status" value="1"/>
</dbReference>
<dbReference type="InterPro" id="IPR036523">
    <property type="entry name" value="SurE-like_sf"/>
</dbReference>
<dbReference type="KEGG" id="tper:IWA51_05830"/>
<proteinExistence type="inferred from homology"/>
<keyword evidence="4" id="KW-0479">Metal-binding</keyword>
<evidence type="ECO:0000256" key="2">
    <source>
        <dbReference type="ARBA" id="ARBA00011062"/>
    </source>
</evidence>
<dbReference type="GO" id="GO:0046872">
    <property type="term" value="F:metal ion binding"/>
    <property type="evidence" value="ECO:0007669"/>
    <property type="project" value="UniProtKB-KW"/>
</dbReference>
<dbReference type="Gene3D" id="3.40.1210.10">
    <property type="entry name" value="Survival protein SurE-like phosphatase/nucleotidase"/>
    <property type="match status" value="1"/>
</dbReference>
<keyword evidence="8" id="KW-1185">Reference proteome</keyword>
<evidence type="ECO:0000256" key="1">
    <source>
        <dbReference type="ARBA" id="ARBA00000815"/>
    </source>
</evidence>
<dbReference type="InterPro" id="IPR002828">
    <property type="entry name" value="SurE-like_Pase/nucleotidase"/>
</dbReference>
<evidence type="ECO:0000256" key="3">
    <source>
        <dbReference type="ARBA" id="ARBA00012643"/>
    </source>
</evidence>
<evidence type="ECO:0000256" key="4">
    <source>
        <dbReference type="ARBA" id="ARBA00022723"/>
    </source>
</evidence>
<dbReference type="EC" id="3.1.3.5" evidence="3"/>
<dbReference type="PANTHER" id="PTHR30457">
    <property type="entry name" value="5'-NUCLEOTIDASE SURE"/>
    <property type="match status" value="1"/>
</dbReference>
<dbReference type="Proteomes" id="UP000595224">
    <property type="component" value="Chromosome"/>
</dbReference>
<dbReference type="RefSeq" id="WP_198443562.1">
    <property type="nucleotide sequence ID" value="NZ_CBCSHE010000006.1"/>
</dbReference>
<keyword evidence="5" id="KW-0378">Hydrolase</keyword>
<dbReference type="InterPro" id="IPR030048">
    <property type="entry name" value="SurE"/>
</dbReference>
<comment type="similarity">
    <text evidence="2">Belongs to the SurE nucleotidase family.</text>
</comment>
<evidence type="ECO:0000259" key="6">
    <source>
        <dbReference type="Pfam" id="PF01975"/>
    </source>
</evidence>
<accession>A0A7T3V6F0</accession>
<comment type="catalytic activity">
    <reaction evidence="1">
        <text>a ribonucleoside 5'-phosphate + H2O = a ribonucleoside + phosphate</text>
        <dbReference type="Rhea" id="RHEA:12484"/>
        <dbReference type="ChEBI" id="CHEBI:15377"/>
        <dbReference type="ChEBI" id="CHEBI:18254"/>
        <dbReference type="ChEBI" id="CHEBI:43474"/>
        <dbReference type="ChEBI" id="CHEBI:58043"/>
        <dbReference type="EC" id="3.1.3.5"/>
    </reaction>
</comment>
<sequence length="265" mass="27929">MRILLTNDDGIDARGICILEEVLSESHEVCVVAPCANRSGSSSSISMYSDQKLVKKSEKKFSLDGSPVDCVISALRGGYIPFVPEVVISGINSGANLGTDIIYSGTCGAARQASLYGVPGLALSIDFSYGECSFTGSLSGESEKKDSAYRSLSYYVRDNMRSLLPLCGTKDSRSGSLECFVNVNAPFSDEIRGTRQASVCSRVYGDRVDVSCGCGTLYSSCRGGGKIASLGDACGDGILVENGFVSVSAVYAQPVAKYFSSFSLN</sequence>
<dbReference type="Pfam" id="PF01975">
    <property type="entry name" value="SurE"/>
    <property type="match status" value="1"/>
</dbReference>
<dbReference type="EMBL" id="CP064936">
    <property type="protein sequence ID" value="QQA02094.1"/>
    <property type="molecule type" value="Genomic_DNA"/>
</dbReference>
<name>A0A7T3V6F0_9SPIR</name>